<dbReference type="InterPro" id="IPR005107">
    <property type="entry name" value="CO_DH_flav_C"/>
</dbReference>
<dbReference type="FunFam" id="3.30.465.10:FF:000017">
    <property type="entry name" value="Xanthine dehydrogenase, FAD binding subunit"/>
    <property type="match status" value="1"/>
</dbReference>
<dbReference type="InterPro" id="IPR002346">
    <property type="entry name" value="Mopterin_DH_FAD-bd"/>
</dbReference>
<evidence type="ECO:0000313" key="5">
    <source>
        <dbReference type="EMBL" id="CAB4656816.1"/>
    </source>
</evidence>
<evidence type="ECO:0000259" key="4">
    <source>
        <dbReference type="PROSITE" id="PS51387"/>
    </source>
</evidence>
<sequence length="272" mass="28890">MIPALFTHVPVTTVKEASDALKHYGDDAKLLAGGHSLLPLMKLRLATPAVLIDIARISDLRGIREDKDKLVVGALTTHEQIENSQLISKYAPLIGAAAKLVGDPQVRNRGTIGGSVAHGDAASDLSVALFAANASFVATGPKGVRVISAVDFFLGFWTTALNQDDVLTEIHIPFAQTPNWSYQKFTSRSQDWAVVSVAVSGSNIILGAMGEIPLRAAKCEEAIASGADLEQAANFADEGTSPSSDTRASADYRRHLAKVLVFDALTEAKQRS</sequence>
<dbReference type="SUPFAM" id="SSF56176">
    <property type="entry name" value="FAD-binding/transporter-associated domain-like"/>
    <property type="match status" value="1"/>
</dbReference>
<gene>
    <name evidence="5" type="ORF">UFOPK2292_00005</name>
</gene>
<dbReference type="GO" id="GO:0016491">
    <property type="term" value="F:oxidoreductase activity"/>
    <property type="evidence" value="ECO:0007669"/>
    <property type="project" value="UniProtKB-KW"/>
</dbReference>
<evidence type="ECO:0000256" key="3">
    <source>
        <dbReference type="ARBA" id="ARBA00023002"/>
    </source>
</evidence>
<dbReference type="InterPro" id="IPR036683">
    <property type="entry name" value="CO_DH_flav_C_dom_sf"/>
</dbReference>
<dbReference type="EMBL" id="CAEZWU010000001">
    <property type="protein sequence ID" value="CAB4656816.1"/>
    <property type="molecule type" value="Genomic_DNA"/>
</dbReference>
<dbReference type="PANTHER" id="PTHR42659:SF2">
    <property type="entry name" value="XANTHINE DEHYDROGENASE SUBUNIT C-RELATED"/>
    <property type="match status" value="1"/>
</dbReference>
<dbReference type="InterPro" id="IPR016166">
    <property type="entry name" value="FAD-bd_PCMH"/>
</dbReference>
<dbReference type="InterPro" id="IPR051312">
    <property type="entry name" value="Diverse_Substr_Oxidored"/>
</dbReference>
<dbReference type="AlphaFoldDB" id="A0A6J6L5H3"/>
<dbReference type="SUPFAM" id="SSF55447">
    <property type="entry name" value="CO dehydrogenase flavoprotein C-terminal domain-like"/>
    <property type="match status" value="1"/>
</dbReference>
<feature type="domain" description="FAD-binding PCMH-type" evidence="4">
    <location>
        <begin position="1"/>
        <end position="177"/>
    </location>
</feature>
<dbReference type="InterPro" id="IPR036318">
    <property type="entry name" value="FAD-bd_PCMH-like_sf"/>
</dbReference>
<dbReference type="SMART" id="SM01092">
    <property type="entry name" value="CO_deh_flav_C"/>
    <property type="match status" value="1"/>
</dbReference>
<dbReference type="Gene3D" id="3.30.465.10">
    <property type="match status" value="1"/>
</dbReference>
<dbReference type="InterPro" id="IPR016169">
    <property type="entry name" value="FAD-bd_PCMH_sub2"/>
</dbReference>
<dbReference type="PANTHER" id="PTHR42659">
    <property type="entry name" value="XANTHINE DEHYDROGENASE SUBUNIT C-RELATED"/>
    <property type="match status" value="1"/>
</dbReference>
<reference evidence="5" key="1">
    <citation type="submission" date="2020-05" db="EMBL/GenBank/DDBJ databases">
        <authorList>
            <person name="Chiriac C."/>
            <person name="Salcher M."/>
            <person name="Ghai R."/>
            <person name="Kavagutti S V."/>
        </authorList>
    </citation>
    <scope>NUCLEOTIDE SEQUENCE</scope>
</reference>
<dbReference type="PROSITE" id="PS51387">
    <property type="entry name" value="FAD_PCMH"/>
    <property type="match status" value="1"/>
</dbReference>
<protein>
    <submittedName>
        <fullName evidence="5">Unannotated protein</fullName>
    </submittedName>
</protein>
<name>A0A6J6L5H3_9ZZZZ</name>
<organism evidence="5">
    <name type="scientific">freshwater metagenome</name>
    <dbReference type="NCBI Taxonomy" id="449393"/>
    <lineage>
        <taxon>unclassified sequences</taxon>
        <taxon>metagenomes</taxon>
        <taxon>ecological metagenomes</taxon>
    </lineage>
</organism>
<keyword evidence="1" id="KW-0285">Flavoprotein</keyword>
<evidence type="ECO:0000256" key="2">
    <source>
        <dbReference type="ARBA" id="ARBA00022827"/>
    </source>
</evidence>
<evidence type="ECO:0000256" key="1">
    <source>
        <dbReference type="ARBA" id="ARBA00022630"/>
    </source>
</evidence>
<dbReference type="GO" id="GO:0071949">
    <property type="term" value="F:FAD binding"/>
    <property type="evidence" value="ECO:0007669"/>
    <property type="project" value="InterPro"/>
</dbReference>
<proteinExistence type="predicted"/>
<keyword evidence="2" id="KW-0274">FAD</keyword>
<dbReference type="Gene3D" id="3.30.390.50">
    <property type="entry name" value="CO dehydrogenase flavoprotein, C-terminal domain"/>
    <property type="match status" value="1"/>
</dbReference>
<dbReference type="Pfam" id="PF00941">
    <property type="entry name" value="FAD_binding_5"/>
    <property type="match status" value="1"/>
</dbReference>
<dbReference type="Pfam" id="PF03450">
    <property type="entry name" value="CO_deh_flav_C"/>
    <property type="match status" value="1"/>
</dbReference>
<keyword evidence="3" id="KW-0560">Oxidoreductase</keyword>
<dbReference type="Gene3D" id="3.30.43.10">
    <property type="entry name" value="Uridine Diphospho-n-acetylenolpyruvylglucosamine Reductase, domain 2"/>
    <property type="match status" value="1"/>
</dbReference>
<dbReference type="InterPro" id="IPR016167">
    <property type="entry name" value="FAD-bd_PCMH_sub1"/>
</dbReference>
<accession>A0A6J6L5H3</accession>